<keyword evidence="8" id="KW-0282">Flagellum</keyword>
<dbReference type="InterPro" id="IPR010930">
    <property type="entry name" value="Flg_bb/hook_C_dom"/>
</dbReference>
<evidence type="ECO:0000256" key="1">
    <source>
        <dbReference type="ARBA" id="ARBA00004117"/>
    </source>
</evidence>
<dbReference type="PANTHER" id="PTHR30435:SF18">
    <property type="entry name" value="FLAGELLAR BASAL-BODY ROD PROTEIN FLGF"/>
    <property type="match status" value="1"/>
</dbReference>
<sequence>MDKFIFTAMNTVNNIYDNRSVRAQNMSNISVPGYRRDLGTKSAGSAFLNVMNGFQSRAFALKDNNNIFESAPGQLSQTNEAMDIAIRGEGYFVVKGQGDVSLTRRGDLSVGADGFLVNGSKAKLLDAELNPIQVPANRSITFSENGEIIIEPVGAEAGTRVNIGQLAMTSAVDVQLKKFPDGEIRAANGEVPEIDQKPRVIQHNVELSNVNITEELVNSIEDQRQYEINIKLISTAQELDEGTSSLMRLPN</sequence>
<keyword evidence="8" id="KW-0560">Oxidoreductase</keyword>
<evidence type="ECO:0000256" key="5">
    <source>
        <dbReference type="ARBA" id="ARBA00040228"/>
    </source>
</evidence>
<feature type="domain" description="Flagellar hook protein FlgE/F/G-like D1" evidence="7">
    <location>
        <begin position="85"/>
        <end position="149"/>
    </location>
</feature>
<dbReference type="GO" id="GO:0009425">
    <property type="term" value="C:bacterial-type flagellum basal body"/>
    <property type="evidence" value="ECO:0007669"/>
    <property type="project" value="UniProtKB-SubCell"/>
</dbReference>
<evidence type="ECO:0000256" key="2">
    <source>
        <dbReference type="ARBA" id="ARBA00009677"/>
    </source>
</evidence>
<feature type="domain" description="Flagellar basal-body/hook protein C-terminal" evidence="6">
    <location>
        <begin position="202"/>
        <end position="244"/>
    </location>
</feature>
<dbReference type="HOGENOM" id="CLU_013687_1_0_5"/>
<keyword evidence="8" id="KW-0969">Cilium</keyword>
<dbReference type="KEGG" id="apb:SAR116_0848"/>
<comment type="subunit">
    <text evidence="4">The basal body constitutes a major portion of the flagellar organelle and consists of five rings (E,L,P,S, and M) mounted on a central rod. The rod consists of about 26 subunits of FlgG in the distal portion, and FlgB, FlgC and FlgF are thought to build up the proximal portion of the rod with about 6 subunits each.</text>
</comment>
<dbReference type="SUPFAM" id="SSF117143">
    <property type="entry name" value="Flagellar hook protein flgE"/>
    <property type="match status" value="1"/>
</dbReference>
<dbReference type="GO" id="GO:0071978">
    <property type="term" value="P:bacterial-type flagellum-dependent swarming motility"/>
    <property type="evidence" value="ECO:0007669"/>
    <property type="project" value="TreeGrafter"/>
</dbReference>
<dbReference type="Pfam" id="PF06429">
    <property type="entry name" value="Flg_bbr_C"/>
    <property type="match status" value="1"/>
</dbReference>
<dbReference type="InterPro" id="IPR053967">
    <property type="entry name" value="LlgE_F_G-like_D1"/>
</dbReference>
<comment type="similarity">
    <text evidence="2">Belongs to the flagella basal body rod proteins family.</text>
</comment>
<protein>
    <recommendedName>
        <fullName evidence="5">Flagellar basal-body rod protein FlgF</fullName>
    </recommendedName>
</protein>
<evidence type="ECO:0000259" key="7">
    <source>
        <dbReference type="Pfam" id="PF22692"/>
    </source>
</evidence>
<dbReference type="Pfam" id="PF22692">
    <property type="entry name" value="LlgE_F_G_D1"/>
    <property type="match status" value="1"/>
</dbReference>
<dbReference type="EMBL" id="CP001751">
    <property type="protein sequence ID" value="ADE39091.1"/>
    <property type="molecule type" value="Genomic_DNA"/>
</dbReference>
<keyword evidence="8" id="KW-0966">Cell projection</keyword>
<comment type="subcellular location">
    <subcellularLocation>
        <location evidence="1">Bacterial flagellum basal body</location>
    </subcellularLocation>
</comment>
<gene>
    <name evidence="8" type="ordered locus">SAR116_0848</name>
</gene>
<keyword evidence="3" id="KW-0975">Bacterial flagellum</keyword>
<dbReference type="RefSeq" id="WP_013045720.1">
    <property type="nucleotide sequence ID" value="NC_014010.1"/>
</dbReference>
<keyword evidence="9" id="KW-1185">Reference proteome</keyword>
<proteinExistence type="inferred from homology"/>
<evidence type="ECO:0000259" key="6">
    <source>
        <dbReference type="Pfam" id="PF06429"/>
    </source>
</evidence>
<dbReference type="STRING" id="488538.SAR116_0848"/>
<evidence type="ECO:0000313" key="9">
    <source>
        <dbReference type="Proteomes" id="UP000007460"/>
    </source>
</evidence>
<name>D5BS44_PUNMI</name>
<dbReference type="PANTHER" id="PTHR30435">
    <property type="entry name" value="FLAGELLAR PROTEIN"/>
    <property type="match status" value="1"/>
</dbReference>
<dbReference type="Proteomes" id="UP000007460">
    <property type="component" value="Chromosome"/>
</dbReference>
<dbReference type="GO" id="GO:0016491">
    <property type="term" value="F:oxidoreductase activity"/>
    <property type="evidence" value="ECO:0007669"/>
    <property type="project" value="UniProtKB-KW"/>
</dbReference>
<evidence type="ECO:0000256" key="3">
    <source>
        <dbReference type="ARBA" id="ARBA00023143"/>
    </source>
</evidence>
<dbReference type="AlphaFoldDB" id="D5BS44"/>
<accession>D5BS44</accession>
<dbReference type="OrthoDB" id="9804559at2"/>
<reference evidence="8 9" key="1">
    <citation type="journal article" date="2010" name="J. Bacteriol.">
        <title>Complete genome sequence of "Candidatus Puniceispirillum marinum" IMCC1322, a representative of the SAR116 clade in the Alphaproteobacteria.</title>
        <authorList>
            <person name="Oh H.M."/>
            <person name="Kwon K.K."/>
            <person name="Kang I."/>
            <person name="Kang S.G."/>
            <person name="Lee J.H."/>
            <person name="Kim S.J."/>
            <person name="Cho J.C."/>
        </authorList>
    </citation>
    <scope>NUCLEOTIDE SEQUENCE [LARGE SCALE GENOMIC DNA]</scope>
    <source>
        <strain evidence="8 9">IMCC1322</strain>
    </source>
</reference>
<evidence type="ECO:0000256" key="4">
    <source>
        <dbReference type="ARBA" id="ARBA00038560"/>
    </source>
</evidence>
<organism evidence="8 9">
    <name type="scientific">Puniceispirillum marinum (strain IMCC1322)</name>
    <dbReference type="NCBI Taxonomy" id="488538"/>
    <lineage>
        <taxon>Bacteria</taxon>
        <taxon>Pseudomonadati</taxon>
        <taxon>Pseudomonadota</taxon>
        <taxon>Alphaproteobacteria</taxon>
        <taxon>Candidatus Puniceispirillales</taxon>
        <taxon>Candidatus Puniceispirillaceae</taxon>
        <taxon>Candidatus Puniceispirillum</taxon>
    </lineage>
</organism>
<evidence type="ECO:0000313" key="8">
    <source>
        <dbReference type="EMBL" id="ADE39091.1"/>
    </source>
</evidence>
<dbReference type="InterPro" id="IPR037925">
    <property type="entry name" value="FlgE/F/G-like"/>
</dbReference>
<dbReference type="eggNOG" id="COG4787">
    <property type="taxonomic scope" value="Bacteria"/>
</dbReference>